<name>W2I7F2_PHYNI</name>
<dbReference type="Proteomes" id="UP000053864">
    <property type="component" value="Unassembled WGS sequence"/>
</dbReference>
<dbReference type="SUPFAM" id="SSF140860">
    <property type="entry name" value="Pseudo ankyrin repeat-like"/>
    <property type="match status" value="1"/>
</dbReference>
<protein>
    <submittedName>
        <fullName evidence="1">Uncharacterized protein</fullName>
    </submittedName>
</protein>
<evidence type="ECO:0000313" key="1">
    <source>
        <dbReference type="EMBL" id="ETL29338.1"/>
    </source>
</evidence>
<sequence length="81" mass="8964">MAGAAKNSHVEVIKWLSNVCALKCPTYVMMNAVSSGNFEMLQFLKKSGQLDCRSVTTEGIVAVLDPQEEVVQWLTENYPDV</sequence>
<accession>W2I7F2</accession>
<dbReference type="EMBL" id="KI675495">
    <property type="protein sequence ID" value="ETL29338.1"/>
    <property type="molecule type" value="Genomic_DNA"/>
</dbReference>
<dbReference type="AlphaFoldDB" id="W2I7F2"/>
<proteinExistence type="predicted"/>
<organism evidence="1">
    <name type="scientific">Phytophthora nicotianae</name>
    <name type="common">Potato buckeye rot agent</name>
    <name type="synonym">Phytophthora parasitica</name>
    <dbReference type="NCBI Taxonomy" id="4792"/>
    <lineage>
        <taxon>Eukaryota</taxon>
        <taxon>Sar</taxon>
        <taxon>Stramenopiles</taxon>
        <taxon>Oomycota</taxon>
        <taxon>Peronosporomycetes</taxon>
        <taxon>Peronosporales</taxon>
        <taxon>Peronosporaceae</taxon>
        <taxon>Phytophthora</taxon>
    </lineage>
</organism>
<gene>
    <name evidence="1" type="ORF">L916_17452</name>
</gene>
<reference evidence="1" key="1">
    <citation type="submission" date="2013-11" db="EMBL/GenBank/DDBJ databases">
        <title>The Genome Sequence of Phytophthora parasitica CJ05E6.</title>
        <authorList>
            <consortium name="The Broad Institute Genomics Platform"/>
            <person name="Russ C."/>
            <person name="Tyler B."/>
            <person name="Panabieres F."/>
            <person name="Shan W."/>
            <person name="Tripathy S."/>
            <person name="Grunwald N."/>
            <person name="Machado M."/>
            <person name="Johnson C.S."/>
            <person name="Arredondo F."/>
            <person name="Hong C."/>
            <person name="Coffey M."/>
            <person name="Young S.K."/>
            <person name="Zeng Q."/>
            <person name="Gargeya S."/>
            <person name="Fitzgerald M."/>
            <person name="Abouelleil A."/>
            <person name="Alvarado L."/>
            <person name="Chapman S.B."/>
            <person name="Gainer-Dewar J."/>
            <person name="Goldberg J."/>
            <person name="Griggs A."/>
            <person name="Gujja S."/>
            <person name="Hansen M."/>
            <person name="Howarth C."/>
            <person name="Imamovic A."/>
            <person name="Ireland A."/>
            <person name="Larimer J."/>
            <person name="McCowan C."/>
            <person name="Murphy C."/>
            <person name="Pearson M."/>
            <person name="Poon T.W."/>
            <person name="Priest M."/>
            <person name="Roberts A."/>
            <person name="Saif S."/>
            <person name="Shea T."/>
            <person name="Sykes S."/>
            <person name="Wortman J."/>
            <person name="Nusbaum C."/>
            <person name="Birren B."/>
        </authorList>
    </citation>
    <scope>NUCLEOTIDE SEQUENCE [LARGE SCALE GENOMIC DNA]</scope>
    <source>
        <strain evidence="1">CJ05E6</strain>
    </source>
</reference>